<name>A0A8J2LK84_9HEXA</name>
<feature type="transmembrane region" description="Helical" evidence="8">
    <location>
        <begin position="47"/>
        <end position="68"/>
    </location>
</feature>
<feature type="transmembrane region" description="Helical" evidence="8">
    <location>
        <begin position="80"/>
        <end position="99"/>
    </location>
</feature>
<evidence type="ECO:0000256" key="7">
    <source>
        <dbReference type="ARBA" id="ARBA00023180"/>
    </source>
</evidence>
<dbReference type="Proteomes" id="UP000708208">
    <property type="component" value="Unassembled WGS sequence"/>
</dbReference>
<dbReference type="PANTHER" id="PTHR12185:SF14">
    <property type="entry name" value="CHOLESTEROL UPTAKE PROTEIN 1"/>
    <property type="match status" value="1"/>
</dbReference>
<dbReference type="InterPro" id="IPR025958">
    <property type="entry name" value="SID1_TM_fam"/>
</dbReference>
<comment type="subcellular location">
    <subcellularLocation>
        <location evidence="1">Membrane</location>
        <topology evidence="1">Multi-pass membrane protein</topology>
    </subcellularLocation>
</comment>
<dbReference type="GO" id="GO:0051033">
    <property type="term" value="F:RNA transmembrane transporter activity"/>
    <property type="evidence" value="ECO:0007669"/>
    <property type="project" value="TreeGrafter"/>
</dbReference>
<reference evidence="9" key="1">
    <citation type="submission" date="2021-06" db="EMBL/GenBank/DDBJ databases">
        <authorList>
            <person name="Hodson N. C."/>
            <person name="Mongue J. A."/>
            <person name="Jaron S. K."/>
        </authorList>
    </citation>
    <scope>NUCLEOTIDE SEQUENCE</scope>
</reference>
<keyword evidence="5 8" id="KW-1133">Transmembrane helix</keyword>
<evidence type="ECO:0000256" key="8">
    <source>
        <dbReference type="SAM" id="Phobius"/>
    </source>
</evidence>
<comment type="similarity">
    <text evidence="2">Belongs to the SID1 family.</text>
</comment>
<comment type="caution">
    <text evidence="9">The sequence shown here is derived from an EMBL/GenBank/DDBJ whole genome shotgun (WGS) entry which is preliminary data.</text>
</comment>
<evidence type="ECO:0000256" key="3">
    <source>
        <dbReference type="ARBA" id="ARBA00022692"/>
    </source>
</evidence>
<organism evidence="9 10">
    <name type="scientific">Allacma fusca</name>
    <dbReference type="NCBI Taxonomy" id="39272"/>
    <lineage>
        <taxon>Eukaryota</taxon>
        <taxon>Metazoa</taxon>
        <taxon>Ecdysozoa</taxon>
        <taxon>Arthropoda</taxon>
        <taxon>Hexapoda</taxon>
        <taxon>Collembola</taxon>
        <taxon>Symphypleona</taxon>
        <taxon>Sminthuridae</taxon>
        <taxon>Allacma</taxon>
    </lineage>
</organism>
<evidence type="ECO:0000313" key="10">
    <source>
        <dbReference type="Proteomes" id="UP000708208"/>
    </source>
</evidence>
<keyword evidence="6 8" id="KW-0472">Membrane</keyword>
<evidence type="ECO:0000256" key="6">
    <source>
        <dbReference type="ARBA" id="ARBA00023136"/>
    </source>
</evidence>
<keyword evidence="4" id="KW-0732">Signal</keyword>
<accession>A0A8J2LK84</accession>
<dbReference type="GO" id="GO:0003725">
    <property type="term" value="F:double-stranded RNA binding"/>
    <property type="evidence" value="ECO:0007669"/>
    <property type="project" value="TreeGrafter"/>
</dbReference>
<evidence type="ECO:0008006" key="11">
    <source>
        <dbReference type="Google" id="ProtNLM"/>
    </source>
</evidence>
<evidence type="ECO:0000256" key="1">
    <source>
        <dbReference type="ARBA" id="ARBA00004141"/>
    </source>
</evidence>
<dbReference type="PANTHER" id="PTHR12185">
    <property type="entry name" value="SID1 TRANSMEMBRANE FAMILY MEMEBER"/>
    <property type="match status" value="1"/>
</dbReference>
<evidence type="ECO:0000256" key="4">
    <source>
        <dbReference type="ARBA" id="ARBA00022729"/>
    </source>
</evidence>
<evidence type="ECO:0000256" key="5">
    <source>
        <dbReference type="ARBA" id="ARBA00022989"/>
    </source>
</evidence>
<feature type="non-terminal residue" evidence="9">
    <location>
        <position position="1"/>
    </location>
</feature>
<dbReference type="GO" id="GO:0005764">
    <property type="term" value="C:lysosome"/>
    <property type="evidence" value="ECO:0007669"/>
    <property type="project" value="TreeGrafter"/>
</dbReference>
<feature type="transmembrane region" description="Helical" evidence="8">
    <location>
        <begin position="134"/>
        <end position="153"/>
    </location>
</feature>
<evidence type="ECO:0000256" key="2">
    <source>
        <dbReference type="ARBA" id="ARBA00006618"/>
    </source>
</evidence>
<keyword evidence="7" id="KW-0325">Glycoprotein</keyword>
<dbReference type="Pfam" id="PF13965">
    <property type="entry name" value="SID-1_RNA_chan"/>
    <property type="match status" value="1"/>
</dbReference>
<proteinExistence type="inferred from homology"/>
<keyword evidence="10" id="KW-1185">Reference proteome</keyword>
<sequence>LSLYFFKIETPGCSSGFENISTSYHSLECEFESFTVLNFTYLADKDFASQVLGILIVNSLVYIVYYMLMKFIHNEYKGGMWLQTSIYSAMAICLWVPSLKFFTTLLTSWDKAPAESRERNQDCFLLGFYDFHDAWHFLSAAALFCSFLVLLTIDDDLIATSKADIAVF</sequence>
<dbReference type="EMBL" id="CAJVCH010570501">
    <property type="protein sequence ID" value="CAG7835060.1"/>
    <property type="molecule type" value="Genomic_DNA"/>
</dbReference>
<evidence type="ECO:0000313" key="9">
    <source>
        <dbReference type="EMBL" id="CAG7835060.1"/>
    </source>
</evidence>
<dbReference type="GO" id="GO:0005886">
    <property type="term" value="C:plasma membrane"/>
    <property type="evidence" value="ECO:0007669"/>
    <property type="project" value="TreeGrafter"/>
</dbReference>
<keyword evidence="3 8" id="KW-0812">Transmembrane</keyword>
<gene>
    <name evidence="9" type="ORF">AFUS01_LOCUS44486</name>
</gene>
<dbReference type="OrthoDB" id="416618at2759"/>
<protein>
    <recommendedName>
        <fullName evidence="11">SID1 transmembrane family member 2</fullName>
    </recommendedName>
</protein>
<dbReference type="AlphaFoldDB" id="A0A8J2LK84"/>